<keyword evidence="10" id="KW-0472">Membrane</keyword>
<dbReference type="SUPFAM" id="SSF53756">
    <property type="entry name" value="UDP-Glycosyltransferase/glycogen phosphorylase"/>
    <property type="match status" value="1"/>
</dbReference>
<evidence type="ECO:0000313" key="12">
    <source>
        <dbReference type="EMBL" id="KJZ82313.1"/>
    </source>
</evidence>
<evidence type="ECO:0000256" key="10">
    <source>
        <dbReference type="RuleBase" id="RU365103"/>
    </source>
</evidence>
<sequence length="440" mass="50031">MDVIVSYILFGIYRWGGILLMPFLSFYLHFQKLFDKEKASIGIEKLGYPSSFRPMGPLIWFHAVSVGETIALIGLIRAIRNRNINILLTTRTLTSARVARKYLGQEVIHQYAPFDIQPVLLRFLKYWHPDYSILSESEIWPLTVFELSKKRIPQIIVNARMSGRSFRNWRILPYFSKKIFSQFSLVVVQSESDFIHYKELGTKKLVVSGNLKVDIVPLPCDDKLLSVYQKEIAGRCTWAAISTFEGEEDAAVYVHNLIRSRQDILTILVPRHPERCNAIERRLVSKGLKVARHTRRDALSADVDIFLGDTIGEMGLYLRMTEIAFVGRSLSSNGGQNPLEPAMLGCAILSGPNVENFRNIYQKMVSSGAVRIIEDVEKLASMVHSLLSDPTMRDEMINTAMNEVKKMQGPLKITLCALDPYISSLVLQPHLLSQELHFGR</sequence>
<evidence type="ECO:0000259" key="11">
    <source>
        <dbReference type="Pfam" id="PF04413"/>
    </source>
</evidence>
<dbReference type="PANTHER" id="PTHR42755:SF1">
    <property type="entry name" value="3-DEOXY-D-MANNO-OCTULOSONIC ACID TRANSFERASE, MITOCHONDRIAL-RELATED"/>
    <property type="match status" value="1"/>
</dbReference>
<name>A0A0F4VLD4_9HYPH</name>
<evidence type="ECO:0000256" key="1">
    <source>
        <dbReference type="ARBA" id="ARBA00003394"/>
    </source>
</evidence>
<feature type="active site" description="Proton acceptor" evidence="8">
    <location>
        <position position="68"/>
    </location>
</feature>
<dbReference type="InterPro" id="IPR039901">
    <property type="entry name" value="Kdotransferase"/>
</dbReference>
<dbReference type="GO" id="GO:0043842">
    <property type="term" value="F:Kdo transferase activity"/>
    <property type="evidence" value="ECO:0007669"/>
    <property type="project" value="UniProtKB-EC"/>
</dbReference>
<organism evidence="12 13">
    <name type="scientific">Candidatus Liberibacter solanacearum</name>
    <dbReference type="NCBI Taxonomy" id="556287"/>
    <lineage>
        <taxon>Bacteria</taxon>
        <taxon>Pseudomonadati</taxon>
        <taxon>Pseudomonadota</taxon>
        <taxon>Alphaproteobacteria</taxon>
        <taxon>Hyphomicrobiales</taxon>
        <taxon>Rhizobiaceae</taxon>
        <taxon>Liberibacter</taxon>
    </lineage>
</organism>
<feature type="site" description="Transition state stabilizer" evidence="9">
    <location>
        <position position="136"/>
    </location>
</feature>
<dbReference type="GO" id="GO:0009245">
    <property type="term" value="P:lipid A biosynthetic process"/>
    <property type="evidence" value="ECO:0007669"/>
    <property type="project" value="TreeGrafter"/>
</dbReference>
<keyword evidence="5 10" id="KW-0808">Transferase</keyword>
<dbReference type="EC" id="2.4.99.12" evidence="3 10"/>
<evidence type="ECO:0000256" key="5">
    <source>
        <dbReference type="ARBA" id="ARBA00022679"/>
    </source>
</evidence>
<dbReference type="EMBL" id="JMTK01000002">
    <property type="protein sequence ID" value="KJZ82313.1"/>
    <property type="molecule type" value="Genomic_DNA"/>
</dbReference>
<evidence type="ECO:0000256" key="8">
    <source>
        <dbReference type="PIRSR" id="PIRSR639901-1"/>
    </source>
</evidence>
<dbReference type="GO" id="GO:0005886">
    <property type="term" value="C:plasma membrane"/>
    <property type="evidence" value="ECO:0007669"/>
    <property type="project" value="UniProtKB-SubCell"/>
</dbReference>
<evidence type="ECO:0000256" key="6">
    <source>
        <dbReference type="ARBA" id="ARBA00031445"/>
    </source>
</evidence>
<dbReference type="InterPro" id="IPR007507">
    <property type="entry name" value="Glycos_transf_N"/>
</dbReference>
<dbReference type="Gene3D" id="3.40.50.2000">
    <property type="entry name" value="Glycogen Phosphorylase B"/>
    <property type="match status" value="1"/>
</dbReference>
<reference evidence="12 13" key="1">
    <citation type="journal article" date="2015" name="Phytopathology">
        <title>Genomes of Candidatus Liberibacter solanacearum haplotype A from New Zealand and the USA suggest significant genome plasticity in the species.</title>
        <authorList>
            <person name="Thompson S.M."/>
            <person name="Johnson C.P."/>
            <person name="Lu A.Y."/>
            <person name="Frampton R.A."/>
            <person name="Sullivan K.L."/>
            <person name="Fiers M.W."/>
            <person name="Crowhurst R.N."/>
            <person name="Pitman A.R."/>
            <person name="Scott I."/>
            <person name="Gudmestad N.C."/>
            <person name="Smith G.R."/>
        </authorList>
    </citation>
    <scope>NUCLEOTIDE SEQUENCE [LARGE SCALE GENOMIC DNA]</scope>
    <source>
        <strain evidence="12 13">LsoNZ1</strain>
    </source>
</reference>
<feature type="transmembrane region" description="Helical" evidence="10">
    <location>
        <begin position="59"/>
        <end position="79"/>
    </location>
</feature>
<evidence type="ECO:0000256" key="2">
    <source>
        <dbReference type="ARBA" id="ARBA00004713"/>
    </source>
</evidence>
<comment type="caution">
    <text evidence="10">Lacks conserved residue(s) required for the propagation of feature annotation.</text>
</comment>
<dbReference type="AlphaFoldDB" id="A0A0F4VLD4"/>
<comment type="subcellular location">
    <subcellularLocation>
        <location evidence="10">Cell membrane</location>
    </subcellularLocation>
</comment>
<comment type="catalytic activity">
    <reaction evidence="7 10">
        <text>lipid IVA (E. coli) + CMP-3-deoxy-beta-D-manno-octulosonate = alpha-Kdo-(2-&gt;6)-lipid IVA (E. coli) + CMP + H(+)</text>
        <dbReference type="Rhea" id="RHEA:28066"/>
        <dbReference type="ChEBI" id="CHEBI:15378"/>
        <dbReference type="ChEBI" id="CHEBI:58603"/>
        <dbReference type="ChEBI" id="CHEBI:60364"/>
        <dbReference type="ChEBI" id="CHEBI:60377"/>
        <dbReference type="ChEBI" id="CHEBI:85987"/>
        <dbReference type="EC" id="2.4.99.12"/>
    </reaction>
</comment>
<keyword evidence="10" id="KW-0812">Transmembrane</keyword>
<comment type="caution">
    <text evidence="12">The sequence shown here is derived from an EMBL/GenBank/DDBJ whole genome shotgun (WGS) entry which is preliminary data.</text>
</comment>
<keyword evidence="10" id="KW-1003">Cell membrane</keyword>
<dbReference type="GO" id="GO:0009244">
    <property type="term" value="P:lipopolysaccharide core region biosynthetic process"/>
    <property type="evidence" value="ECO:0007669"/>
    <property type="project" value="UniProtKB-UniRule"/>
</dbReference>
<evidence type="ECO:0000256" key="4">
    <source>
        <dbReference type="ARBA" id="ARBA00019077"/>
    </source>
</evidence>
<proteinExistence type="inferred from homology"/>
<protein>
    <recommendedName>
        <fullName evidence="4 10">3-deoxy-D-manno-octulosonic acid transferase</fullName>
        <shortName evidence="10">Kdo transferase</shortName>
        <ecNumber evidence="3 10">2.4.99.12</ecNumber>
    </recommendedName>
    <alternativeName>
        <fullName evidence="6 10">Lipid IV(A) 3-deoxy-D-manno-octulosonic acid transferase</fullName>
    </alternativeName>
</protein>
<feature type="transmembrane region" description="Helical" evidence="10">
    <location>
        <begin position="12"/>
        <end position="30"/>
    </location>
</feature>
<dbReference type="Pfam" id="PF04413">
    <property type="entry name" value="Glycos_transf_N"/>
    <property type="match status" value="1"/>
</dbReference>
<dbReference type="PANTHER" id="PTHR42755">
    <property type="entry name" value="3-DEOXY-MANNO-OCTULOSONATE CYTIDYLYLTRANSFERASE"/>
    <property type="match status" value="1"/>
</dbReference>
<comment type="function">
    <text evidence="1 10">Involved in lipopolysaccharide (LPS) biosynthesis. Catalyzes the transfer of 3-deoxy-D-manno-octulosonate (Kdo) residue(s) from CMP-Kdo to lipid IV(A), the tetraacyldisaccharide-1,4'-bisphosphate precursor of lipid A.</text>
</comment>
<evidence type="ECO:0000256" key="9">
    <source>
        <dbReference type="PIRSR" id="PIRSR639901-2"/>
    </source>
</evidence>
<feature type="domain" description="3-deoxy-D-manno-octulosonic-acid transferase N-terminal" evidence="11">
    <location>
        <begin position="44"/>
        <end position="215"/>
    </location>
</feature>
<evidence type="ECO:0000313" key="13">
    <source>
        <dbReference type="Proteomes" id="UP000033731"/>
    </source>
</evidence>
<keyword evidence="13" id="KW-1185">Reference proteome</keyword>
<evidence type="ECO:0000256" key="3">
    <source>
        <dbReference type="ARBA" id="ARBA00012621"/>
    </source>
</evidence>
<comment type="pathway">
    <text evidence="2 10">Bacterial outer membrane biogenesis; LPS core biosynthesis.</text>
</comment>
<dbReference type="Proteomes" id="UP000033731">
    <property type="component" value="Unassembled WGS sequence"/>
</dbReference>
<dbReference type="UniPathway" id="UPA00958"/>
<dbReference type="Gene3D" id="3.40.50.11720">
    <property type="entry name" value="3-Deoxy-D-manno-octulosonic-acid transferase, N-terminal domain"/>
    <property type="match status" value="1"/>
</dbReference>
<dbReference type="PATRIC" id="fig|556287.9.peg.1081"/>
<comment type="similarity">
    <text evidence="10">Belongs to the glycosyltransferase group 1 family.</text>
</comment>
<dbReference type="InterPro" id="IPR038107">
    <property type="entry name" value="Glycos_transf_N_sf"/>
</dbReference>
<accession>A0A0F4VLD4</accession>
<evidence type="ECO:0000256" key="7">
    <source>
        <dbReference type="ARBA" id="ARBA00049183"/>
    </source>
</evidence>
<feature type="site" description="Transition state stabilizer" evidence="9">
    <location>
        <position position="212"/>
    </location>
</feature>
<gene>
    <name evidence="12" type="ORF">DJ66_1063</name>
</gene>
<keyword evidence="10" id="KW-1133">Transmembrane helix</keyword>
<keyword evidence="10" id="KW-0448">Lipopolysaccharide biosynthesis</keyword>